<sequence>MEFMPTIRFAGDLPGGVVLAMALAAAFAVMWYYARETRTMASPYSYLLPALRAAAVALVIFILAGPVWHRRQEIGTLGKVTFAIDTSASMSITDSTGSDASESRIRRATRLLVGTPEHPGLVDQLSETHDIEVIGFGAAAAVPLWSNRDEETLETALQLIAEDRRTNLASAVSAATVDLDVSGVQKQHDAIGNKPANNASDPANASEAENDTEPNRVRSAIVIMSEGRHNLGPSPVDAARRIGSSATQVMTLGMGSEAEPVDVGVSQVIRPDSVAADGRLSGKIILKQFGMTGKPLGMRIEHQNKTVWQHTVTPDTEGEIEVPYDFEVAPLVEATQQASVRGVSRDAVALDLRVVVDGAAASDSFVNDSGSAGNIMAENDSMPFRVAASIRDRRLLVLDGSSRWETRYLRNLFERDPAWRVDAVLYGPGTDIPNVTRGNQTGQFPPDAEAISQYDAIILGEVPPEQFKHADAALLRQFVSRGGGLIVVDGRYQRVRKLVETFLSDLIPVNYSGVDATIDGGKIVPTVTGGEQPMMLLRQSDNTDLSNVADMWSRLPQAQYVNQVEPQAGAEVWANTVQAGGKPTPWLVTRLFGAGRVFYFSSDQSWRWRYKLADELHARFWNQVLSAVMQPPYSASDSFVSLGTDRVEYAVGDSSLIRVRLQGPTGKPLGDATVDALLVTDDRVVATVALSVDDPSRGTYQGETQPLETGEYEVRIRASGFDSTALQATTPIWVGTPDHAELRRVGLDENAMKQIAQAGKGAYFHESSADQLLEQLKPLSSGSIIESDVLVWQSFYWFWVVIALLTAEWLLRKRAGLV</sequence>
<evidence type="ECO:0000256" key="2">
    <source>
        <dbReference type="SAM" id="Phobius"/>
    </source>
</evidence>
<dbReference type="InterPro" id="IPR010768">
    <property type="entry name" value="GATase1-like"/>
</dbReference>
<keyword evidence="2" id="KW-0472">Membrane</keyword>
<organism evidence="4 5">
    <name type="scientific">Novipirellula rosea</name>
    <dbReference type="NCBI Taxonomy" id="1031540"/>
    <lineage>
        <taxon>Bacteria</taxon>
        <taxon>Pseudomonadati</taxon>
        <taxon>Planctomycetota</taxon>
        <taxon>Planctomycetia</taxon>
        <taxon>Pirellulales</taxon>
        <taxon>Pirellulaceae</taxon>
        <taxon>Novipirellula</taxon>
    </lineage>
</organism>
<dbReference type="SUPFAM" id="SSF53300">
    <property type="entry name" value="vWA-like"/>
    <property type="match status" value="1"/>
</dbReference>
<feature type="domain" description="VWFA" evidence="3">
    <location>
        <begin position="79"/>
        <end position="262"/>
    </location>
</feature>
<dbReference type="Gene3D" id="3.40.50.880">
    <property type="match status" value="1"/>
</dbReference>
<accession>A0ABP8MVV9</accession>
<keyword evidence="5" id="KW-1185">Reference proteome</keyword>
<protein>
    <submittedName>
        <fullName evidence="4">VWA domain-containing protein</fullName>
    </submittedName>
</protein>
<feature type="region of interest" description="Disordered" evidence="1">
    <location>
        <begin position="186"/>
        <end position="216"/>
    </location>
</feature>
<feature type="transmembrane region" description="Helical" evidence="2">
    <location>
        <begin position="13"/>
        <end position="34"/>
    </location>
</feature>
<evidence type="ECO:0000313" key="5">
    <source>
        <dbReference type="Proteomes" id="UP001500840"/>
    </source>
</evidence>
<dbReference type="InterPro" id="IPR029062">
    <property type="entry name" value="Class_I_gatase-like"/>
</dbReference>
<dbReference type="SUPFAM" id="SSF52317">
    <property type="entry name" value="Class I glutamine amidotransferase-like"/>
    <property type="match status" value="1"/>
</dbReference>
<feature type="transmembrane region" description="Helical" evidence="2">
    <location>
        <begin position="46"/>
        <end position="68"/>
    </location>
</feature>
<feature type="transmembrane region" description="Helical" evidence="2">
    <location>
        <begin position="790"/>
        <end position="811"/>
    </location>
</feature>
<keyword evidence="2" id="KW-0812">Transmembrane</keyword>
<proteinExistence type="predicted"/>
<comment type="caution">
    <text evidence="4">The sequence shown here is derived from an EMBL/GenBank/DDBJ whole genome shotgun (WGS) entry which is preliminary data.</text>
</comment>
<feature type="compositionally biased region" description="Low complexity" evidence="1">
    <location>
        <begin position="193"/>
        <end position="207"/>
    </location>
</feature>
<reference evidence="5" key="1">
    <citation type="journal article" date="2019" name="Int. J. Syst. Evol. Microbiol.">
        <title>The Global Catalogue of Microorganisms (GCM) 10K type strain sequencing project: providing services to taxonomists for standard genome sequencing and annotation.</title>
        <authorList>
            <consortium name="The Broad Institute Genomics Platform"/>
            <consortium name="The Broad Institute Genome Sequencing Center for Infectious Disease"/>
            <person name="Wu L."/>
            <person name="Ma J."/>
        </authorList>
    </citation>
    <scope>NUCLEOTIDE SEQUENCE [LARGE SCALE GENOMIC DNA]</scope>
    <source>
        <strain evidence="5">JCM 17759</strain>
    </source>
</reference>
<keyword evidence="2" id="KW-1133">Transmembrane helix</keyword>
<evidence type="ECO:0000256" key="1">
    <source>
        <dbReference type="SAM" id="MobiDB-lite"/>
    </source>
</evidence>
<dbReference type="InterPro" id="IPR036465">
    <property type="entry name" value="vWFA_dom_sf"/>
</dbReference>
<dbReference type="Pfam" id="PF07090">
    <property type="entry name" value="GATase1_like"/>
    <property type="match status" value="1"/>
</dbReference>
<dbReference type="RefSeq" id="WP_345323084.1">
    <property type="nucleotide sequence ID" value="NZ_BAABGA010000035.1"/>
</dbReference>
<dbReference type="EMBL" id="BAABGA010000035">
    <property type="protein sequence ID" value="GAA4455227.1"/>
    <property type="molecule type" value="Genomic_DNA"/>
</dbReference>
<gene>
    <name evidence="4" type="ORF">GCM10023156_28880</name>
</gene>
<dbReference type="PANTHER" id="PTHR37947">
    <property type="entry name" value="BLL2462 PROTEIN"/>
    <property type="match status" value="1"/>
</dbReference>
<dbReference type="Proteomes" id="UP001500840">
    <property type="component" value="Unassembled WGS sequence"/>
</dbReference>
<name>A0ABP8MVV9_9BACT</name>
<evidence type="ECO:0000259" key="3">
    <source>
        <dbReference type="PROSITE" id="PS50234"/>
    </source>
</evidence>
<dbReference type="PROSITE" id="PS50234">
    <property type="entry name" value="VWFA"/>
    <property type="match status" value="1"/>
</dbReference>
<evidence type="ECO:0000313" key="4">
    <source>
        <dbReference type="EMBL" id="GAA4455227.1"/>
    </source>
</evidence>
<dbReference type="InterPro" id="IPR002035">
    <property type="entry name" value="VWF_A"/>
</dbReference>
<dbReference type="Gene3D" id="3.40.50.410">
    <property type="entry name" value="von Willebrand factor, type A domain"/>
    <property type="match status" value="1"/>
</dbReference>
<dbReference type="PANTHER" id="PTHR37947:SF1">
    <property type="entry name" value="BLL2462 PROTEIN"/>
    <property type="match status" value="1"/>
</dbReference>